<dbReference type="InterPro" id="IPR036047">
    <property type="entry name" value="F-box-like_dom_sf"/>
</dbReference>
<feature type="domain" description="F-box" evidence="1">
    <location>
        <begin position="1"/>
        <end position="46"/>
    </location>
</feature>
<name>A0A166X693_9AGAM</name>
<evidence type="ECO:0000313" key="3">
    <source>
        <dbReference type="Proteomes" id="UP000076532"/>
    </source>
</evidence>
<dbReference type="InterPro" id="IPR001810">
    <property type="entry name" value="F-box_dom"/>
</dbReference>
<proteinExistence type="predicted"/>
<dbReference type="SMART" id="SM00256">
    <property type="entry name" value="FBOX"/>
    <property type="match status" value="1"/>
</dbReference>
<keyword evidence="3" id="KW-1185">Reference proteome</keyword>
<evidence type="ECO:0000259" key="1">
    <source>
        <dbReference type="PROSITE" id="PS50181"/>
    </source>
</evidence>
<dbReference type="EMBL" id="KV417480">
    <property type="protein sequence ID" value="KZP34463.1"/>
    <property type="molecule type" value="Genomic_DNA"/>
</dbReference>
<gene>
    <name evidence="2" type="ORF">FIBSPDRAFT_923973</name>
</gene>
<dbReference type="PROSITE" id="PS50181">
    <property type="entry name" value="FBOX"/>
    <property type="match status" value="1"/>
</dbReference>
<dbReference type="Gene3D" id="1.20.1280.50">
    <property type="match status" value="1"/>
</dbReference>
<accession>A0A166X693</accession>
<dbReference type="Proteomes" id="UP000076532">
    <property type="component" value="Unassembled WGS sequence"/>
</dbReference>
<reference evidence="2 3" key="1">
    <citation type="journal article" date="2016" name="Mol. Biol. Evol.">
        <title>Comparative Genomics of Early-Diverging Mushroom-Forming Fungi Provides Insights into the Origins of Lignocellulose Decay Capabilities.</title>
        <authorList>
            <person name="Nagy L.G."/>
            <person name="Riley R."/>
            <person name="Tritt A."/>
            <person name="Adam C."/>
            <person name="Daum C."/>
            <person name="Floudas D."/>
            <person name="Sun H."/>
            <person name="Yadav J.S."/>
            <person name="Pangilinan J."/>
            <person name="Larsson K.H."/>
            <person name="Matsuura K."/>
            <person name="Barry K."/>
            <person name="Labutti K."/>
            <person name="Kuo R."/>
            <person name="Ohm R.A."/>
            <person name="Bhattacharya S.S."/>
            <person name="Shirouzu T."/>
            <person name="Yoshinaga Y."/>
            <person name="Martin F.M."/>
            <person name="Grigoriev I.V."/>
            <person name="Hibbett D.S."/>
        </authorList>
    </citation>
    <scope>NUCLEOTIDE SEQUENCE [LARGE SCALE GENOMIC DNA]</scope>
    <source>
        <strain evidence="2 3">CBS 109695</strain>
    </source>
</reference>
<dbReference type="OrthoDB" id="2688364at2759"/>
<sequence length="443" mass="49594">MQFSELPDDVLFEIVSQLPLLEIVRLRQTSKHLRDITLERLVWDRTYRTSSLIRPSGPFPNQSAKDLEDILVNSAKFDAICFSSTTPLAASKRILRKGLGGKSVTSLLLGRWLLVGSSNILRCYDLDAQGDWDEPVVQQITEDRGYKNFQGLTTTNSAGVRAAYLVVCGHQHIRIYELHFPPKPERHFKIILQEPLRAPDNASAVINDDFLHLTFLDNNAGMLINLKTHNRYMTPEPQYPPDLQEMTYAQAIITHTHLLVAYTKMGFGTWIEVIPLPDALQRETLLPVSHTARTPWFANIRLLCATPSNFTLLAMTSENLHAPGFLELHLEEDGSIGVIELPSHHGGSIPTDITGLHLTVGEGSTVNARGIIISRRGVQAIRITSVAEVAKIGVKVEVGGNLLPSGKEVLTFRSVFDGHRGRFIYHDLLYQEEDRRVVILDYA</sequence>
<dbReference type="SUPFAM" id="SSF81383">
    <property type="entry name" value="F-box domain"/>
    <property type="match status" value="1"/>
</dbReference>
<organism evidence="2 3">
    <name type="scientific">Athelia psychrophila</name>
    <dbReference type="NCBI Taxonomy" id="1759441"/>
    <lineage>
        <taxon>Eukaryota</taxon>
        <taxon>Fungi</taxon>
        <taxon>Dikarya</taxon>
        <taxon>Basidiomycota</taxon>
        <taxon>Agaricomycotina</taxon>
        <taxon>Agaricomycetes</taxon>
        <taxon>Agaricomycetidae</taxon>
        <taxon>Atheliales</taxon>
        <taxon>Atheliaceae</taxon>
        <taxon>Athelia</taxon>
    </lineage>
</organism>
<dbReference type="Pfam" id="PF00646">
    <property type="entry name" value="F-box"/>
    <property type="match status" value="1"/>
</dbReference>
<dbReference type="AlphaFoldDB" id="A0A166X693"/>
<evidence type="ECO:0000313" key="2">
    <source>
        <dbReference type="EMBL" id="KZP34463.1"/>
    </source>
</evidence>
<protein>
    <recommendedName>
        <fullName evidence="1">F-box domain-containing protein</fullName>
    </recommendedName>
</protein>